<dbReference type="PANTHER" id="PTHR43090">
    <property type="entry name" value="1-(5-PHOSPHORIBOSYL)-5-[(5-PHOSPHORIBOSYLAMINO)METHYLIDENEAMINO] IMIDAZOLE-4-CARBOXAMIDE ISOMERASE"/>
    <property type="match status" value="1"/>
</dbReference>
<comment type="similarity">
    <text evidence="4 10">Belongs to the HisA/HisF family.</text>
</comment>
<dbReference type="InterPro" id="IPR011060">
    <property type="entry name" value="RibuloseP-bd_barrel"/>
</dbReference>
<keyword evidence="9" id="KW-0413">Isomerase</keyword>
<comment type="pathway">
    <text evidence="3">Amino-acid biosynthesis; L-histidine biosynthesis; L-histidine from 5-phospho-alpha-D-ribose 1-diphosphate: step 4/9.</text>
</comment>
<evidence type="ECO:0000256" key="1">
    <source>
        <dbReference type="ARBA" id="ARBA00000901"/>
    </source>
</evidence>
<dbReference type="EMBL" id="OB661450">
    <property type="protein sequence ID" value="CAD7228250.1"/>
    <property type="molecule type" value="Genomic_DNA"/>
</dbReference>
<protein>
    <recommendedName>
        <fullName evidence="5">1-(5-phosphoribosyl)-5-[(5-phosphoribosylamino)methylideneamino]imidazole-4-carboxamideisomerase</fullName>
        <ecNumber evidence="5">5.3.1.16</ecNumber>
    </recommendedName>
</protein>
<dbReference type="HAMAP" id="MF_01014">
    <property type="entry name" value="HisA"/>
    <property type="match status" value="1"/>
</dbReference>
<evidence type="ECO:0000256" key="10">
    <source>
        <dbReference type="RuleBase" id="RU003657"/>
    </source>
</evidence>
<sequence>MDSETIYNENPAAQALDWAKAGFSWIHIVDLNGAIEGKPVNEAAVRSILDSVDLPLQLGGGIRSLEQIENWLHAGVSRVILGTVAVKNPELMMRACELFPDQIILGLDAYGMDVATEGWVERSGQNMIDMIQQYQDCGMAGIIYTDINRDGTGEGLNMENTITLAQNVAVPVIASGGVGSLADVKAVKEAEKQGVSGVIIGKALYDGRVDPLDALKAAA</sequence>
<keyword evidence="6" id="KW-0963">Cytoplasm</keyword>
<dbReference type="GO" id="GO:0000105">
    <property type="term" value="P:L-histidine biosynthetic process"/>
    <property type="evidence" value="ECO:0007669"/>
    <property type="project" value="UniProtKB-UniPathway"/>
</dbReference>
<organism evidence="11">
    <name type="scientific">Cyprideis torosa</name>
    <dbReference type="NCBI Taxonomy" id="163714"/>
    <lineage>
        <taxon>Eukaryota</taxon>
        <taxon>Metazoa</taxon>
        <taxon>Ecdysozoa</taxon>
        <taxon>Arthropoda</taxon>
        <taxon>Crustacea</taxon>
        <taxon>Oligostraca</taxon>
        <taxon>Ostracoda</taxon>
        <taxon>Podocopa</taxon>
        <taxon>Podocopida</taxon>
        <taxon>Cytherocopina</taxon>
        <taxon>Cytheroidea</taxon>
        <taxon>Cytherideidae</taxon>
        <taxon>Cyprideis</taxon>
    </lineage>
</organism>
<evidence type="ECO:0000256" key="7">
    <source>
        <dbReference type="ARBA" id="ARBA00022605"/>
    </source>
</evidence>
<reference evidence="11" key="1">
    <citation type="submission" date="2020-11" db="EMBL/GenBank/DDBJ databases">
        <authorList>
            <person name="Tran Van P."/>
        </authorList>
    </citation>
    <scope>NUCLEOTIDE SEQUENCE</scope>
</reference>
<dbReference type="InterPro" id="IPR013785">
    <property type="entry name" value="Aldolase_TIM"/>
</dbReference>
<dbReference type="Pfam" id="PF00977">
    <property type="entry name" value="His_biosynth"/>
    <property type="match status" value="1"/>
</dbReference>
<dbReference type="InterPro" id="IPR044524">
    <property type="entry name" value="Isoase_HisA-like"/>
</dbReference>
<dbReference type="GO" id="GO:0003949">
    <property type="term" value="F:1-(5-phosphoribosyl)-5-[(5-phosphoribosylamino)methylideneamino]imidazole-4-carboxamide isomerase activity"/>
    <property type="evidence" value="ECO:0007669"/>
    <property type="project" value="UniProtKB-EC"/>
</dbReference>
<evidence type="ECO:0000256" key="3">
    <source>
        <dbReference type="ARBA" id="ARBA00005133"/>
    </source>
</evidence>
<accession>A0A7R8WD29</accession>
<dbReference type="UniPathway" id="UPA00031">
    <property type="reaction ID" value="UER00009"/>
</dbReference>
<dbReference type="AlphaFoldDB" id="A0A7R8WD29"/>
<comment type="subcellular location">
    <subcellularLocation>
        <location evidence="2">Cytoplasm</location>
    </subcellularLocation>
</comment>
<dbReference type="InterPro" id="IPR023016">
    <property type="entry name" value="HisA/PriA"/>
</dbReference>
<name>A0A7R8WD29_9CRUS</name>
<keyword evidence="7 10" id="KW-0028">Amino-acid biosynthesis</keyword>
<proteinExistence type="inferred from homology"/>
<gene>
    <name evidence="11" type="ORF">CTOB1V02_LOCUS6138</name>
</gene>
<keyword evidence="8 10" id="KW-0368">Histidine biosynthesis</keyword>
<dbReference type="FunFam" id="3.20.20.70:FF:000009">
    <property type="entry name" value="1-(5-phosphoribosyl)-5-[(5-phosphoribosylamino)methylideneamino] imidazole-4-carboxamide isomerase"/>
    <property type="match status" value="1"/>
</dbReference>
<evidence type="ECO:0000256" key="6">
    <source>
        <dbReference type="ARBA" id="ARBA00022490"/>
    </source>
</evidence>
<dbReference type="Gene3D" id="3.20.20.70">
    <property type="entry name" value="Aldolase class I"/>
    <property type="match status" value="1"/>
</dbReference>
<dbReference type="EC" id="5.3.1.16" evidence="5"/>
<evidence type="ECO:0000256" key="9">
    <source>
        <dbReference type="ARBA" id="ARBA00023235"/>
    </source>
</evidence>
<evidence type="ECO:0000313" key="11">
    <source>
        <dbReference type="EMBL" id="CAD7228250.1"/>
    </source>
</evidence>
<evidence type="ECO:0000256" key="5">
    <source>
        <dbReference type="ARBA" id="ARBA00012550"/>
    </source>
</evidence>
<evidence type="ECO:0000256" key="4">
    <source>
        <dbReference type="ARBA" id="ARBA00009667"/>
    </source>
</evidence>
<dbReference type="OrthoDB" id="1703565at2759"/>
<dbReference type="InterPro" id="IPR006062">
    <property type="entry name" value="His_biosynth"/>
</dbReference>
<evidence type="ECO:0000256" key="8">
    <source>
        <dbReference type="ARBA" id="ARBA00023102"/>
    </source>
</evidence>
<dbReference type="CDD" id="cd04732">
    <property type="entry name" value="HisA"/>
    <property type="match status" value="1"/>
</dbReference>
<comment type="catalytic activity">
    <reaction evidence="1">
        <text>1-(5-phospho-beta-D-ribosyl)-5-[(5-phospho-beta-D-ribosylamino)methylideneamino]imidazole-4-carboxamide = 5-[(5-phospho-1-deoxy-D-ribulos-1-ylimino)methylamino]-1-(5-phospho-beta-D-ribosyl)imidazole-4-carboxamide</text>
        <dbReference type="Rhea" id="RHEA:15469"/>
        <dbReference type="ChEBI" id="CHEBI:58435"/>
        <dbReference type="ChEBI" id="CHEBI:58525"/>
        <dbReference type="EC" id="5.3.1.16"/>
    </reaction>
</comment>
<evidence type="ECO:0000256" key="2">
    <source>
        <dbReference type="ARBA" id="ARBA00004496"/>
    </source>
</evidence>
<dbReference type="GO" id="GO:0000162">
    <property type="term" value="P:L-tryptophan biosynthetic process"/>
    <property type="evidence" value="ECO:0007669"/>
    <property type="project" value="TreeGrafter"/>
</dbReference>
<dbReference type="PANTHER" id="PTHR43090:SF2">
    <property type="entry name" value="1-(5-PHOSPHORIBOSYL)-5-[(5-PHOSPHORIBOSYLAMINO)METHYLIDENEAMINO] IMIDAZOLE-4-CARBOXAMIDE ISOMERASE"/>
    <property type="match status" value="1"/>
</dbReference>
<dbReference type="GO" id="GO:0005737">
    <property type="term" value="C:cytoplasm"/>
    <property type="evidence" value="ECO:0007669"/>
    <property type="project" value="UniProtKB-SubCell"/>
</dbReference>
<dbReference type="SUPFAM" id="SSF51366">
    <property type="entry name" value="Ribulose-phoshate binding barrel"/>
    <property type="match status" value="1"/>
</dbReference>